<reference evidence="1 2" key="1">
    <citation type="submission" date="2024-04" db="EMBL/GenBank/DDBJ databases">
        <title>genome sequences of Mucor flavus KT1a and Helicostylum pulchrum KT1b strains isolated from the surface of a dry-aged beef.</title>
        <authorList>
            <person name="Toyotome T."/>
            <person name="Hosono M."/>
            <person name="Torimaru M."/>
            <person name="Fukuda K."/>
            <person name="Mikami N."/>
        </authorList>
    </citation>
    <scope>NUCLEOTIDE SEQUENCE [LARGE SCALE GENOMIC DNA]</scope>
    <source>
        <strain evidence="1 2">KT1a</strain>
    </source>
</reference>
<evidence type="ECO:0000313" key="2">
    <source>
        <dbReference type="Proteomes" id="UP001473302"/>
    </source>
</evidence>
<gene>
    <name evidence="1" type="ORF">MFLAVUS_005690</name>
</gene>
<protein>
    <submittedName>
        <fullName evidence="1">Uncharacterized protein</fullName>
    </submittedName>
</protein>
<proteinExistence type="predicted"/>
<dbReference type="EMBL" id="BAABUK010000012">
    <property type="protein sequence ID" value="GAA5812240.1"/>
    <property type="molecule type" value="Genomic_DNA"/>
</dbReference>
<sequence length="344" mass="39828">MYILPKSPSHTSIFLQLPKFRSLSVFLCCGHVSELVENWLCNPMDHIERRSKPYYQLSSSLQMSLPVTEMSLVPYRSSLLSIHFQLEHQIQTMEIMYDHLPCLFTIVCVTYNCGSVSLSIRQMESLDFLLSATIMDPFLVQCDLLPNYPVDIHRLREPSSFSLPSNYAEHPPSLAEEFAVPPLLICDVVVKDEKCPLVVELTPDEDAIVLYKEDVDINTSIMIHNPDQLYSLDEEEEIRKLYFSNNSEYIHLKEKILYQQEEDDDESCLYSSSEEYSVLGDHDTDQEEHQEEDAAQVALLNLVRDTLKYIQSNGRAYSDELNRLQYKLHNYSRAAEAPVEYDYI</sequence>
<dbReference type="Proteomes" id="UP001473302">
    <property type="component" value="Unassembled WGS sequence"/>
</dbReference>
<name>A0ABP9YZI0_9FUNG</name>
<comment type="caution">
    <text evidence="1">The sequence shown here is derived from an EMBL/GenBank/DDBJ whole genome shotgun (WGS) entry which is preliminary data.</text>
</comment>
<organism evidence="1 2">
    <name type="scientific">Mucor flavus</name>
    <dbReference type="NCBI Taxonomy" id="439312"/>
    <lineage>
        <taxon>Eukaryota</taxon>
        <taxon>Fungi</taxon>
        <taxon>Fungi incertae sedis</taxon>
        <taxon>Mucoromycota</taxon>
        <taxon>Mucoromycotina</taxon>
        <taxon>Mucoromycetes</taxon>
        <taxon>Mucorales</taxon>
        <taxon>Mucorineae</taxon>
        <taxon>Mucoraceae</taxon>
        <taxon>Mucor</taxon>
    </lineage>
</organism>
<accession>A0ABP9YZI0</accession>
<evidence type="ECO:0000313" key="1">
    <source>
        <dbReference type="EMBL" id="GAA5812240.1"/>
    </source>
</evidence>
<keyword evidence="2" id="KW-1185">Reference proteome</keyword>